<dbReference type="PROSITE" id="PS51257">
    <property type="entry name" value="PROKAR_LIPOPROTEIN"/>
    <property type="match status" value="1"/>
</dbReference>
<evidence type="ECO:0000313" key="1">
    <source>
        <dbReference type="EMBL" id="MPM89078.1"/>
    </source>
</evidence>
<name>A0A645DJ66_9ZZZZ</name>
<proteinExistence type="predicted"/>
<gene>
    <name evidence="1" type="ORF">SDC9_136186</name>
</gene>
<organism evidence="1">
    <name type="scientific">bioreactor metagenome</name>
    <dbReference type="NCBI Taxonomy" id="1076179"/>
    <lineage>
        <taxon>unclassified sequences</taxon>
        <taxon>metagenomes</taxon>
        <taxon>ecological metagenomes</taxon>
    </lineage>
</organism>
<protein>
    <submittedName>
        <fullName evidence="1">Uncharacterized protein</fullName>
    </submittedName>
</protein>
<reference evidence="1" key="1">
    <citation type="submission" date="2019-08" db="EMBL/GenBank/DDBJ databases">
        <authorList>
            <person name="Kucharzyk K."/>
            <person name="Murdoch R.W."/>
            <person name="Higgins S."/>
            <person name="Loffler F."/>
        </authorList>
    </citation>
    <scope>NUCLEOTIDE SEQUENCE</scope>
</reference>
<comment type="caution">
    <text evidence="1">The sequence shown here is derived from an EMBL/GenBank/DDBJ whole genome shotgun (WGS) entry which is preliminary data.</text>
</comment>
<sequence>MKRILASLAAVVVLTAFLSGCVQKEPAGENIVFTGVIEQINDSSILVSTTDDVSFDKASVSYADNMEGLDFNLIIGQMVKLTILPQIAESYPVQVKAVKIELVSEPALSDPEHPNFTASFFRADSYSNNSQEYIMANAENADKLIISSARHLPVFLIDDAAALNDFISAGSEHYQFDVEYGEDGSFADAVKKYDDSFFAENRLLIVYVQEPSGSIRHEIKDVAINDGTLMVTVGRKVPEVGTDDMADWFIVLEFSKVATAKCTGWDAVAE</sequence>
<dbReference type="EMBL" id="VSSQ01036572">
    <property type="protein sequence ID" value="MPM89078.1"/>
    <property type="molecule type" value="Genomic_DNA"/>
</dbReference>
<accession>A0A645DJ66</accession>
<dbReference type="AlphaFoldDB" id="A0A645DJ66"/>